<accession>A0ABD5QT68</accession>
<evidence type="ECO:0000313" key="2">
    <source>
        <dbReference type="Proteomes" id="UP001596145"/>
    </source>
</evidence>
<dbReference type="EMBL" id="JBHSKV010000017">
    <property type="protein sequence ID" value="MFC5135480.1"/>
    <property type="molecule type" value="Genomic_DNA"/>
</dbReference>
<gene>
    <name evidence="1" type="ORF">ACFPJA_12235</name>
</gene>
<organism evidence="1 2">
    <name type="scientific">Halorubrum glutamatedens</name>
    <dbReference type="NCBI Taxonomy" id="2707018"/>
    <lineage>
        <taxon>Archaea</taxon>
        <taxon>Methanobacteriati</taxon>
        <taxon>Methanobacteriota</taxon>
        <taxon>Stenosarchaea group</taxon>
        <taxon>Halobacteria</taxon>
        <taxon>Halobacteriales</taxon>
        <taxon>Haloferacaceae</taxon>
        <taxon>Halorubrum</taxon>
    </lineage>
</organism>
<dbReference type="Proteomes" id="UP001596145">
    <property type="component" value="Unassembled WGS sequence"/>
</dbReference>
<name>A0ABD5QT68_9EURY</name>
<protein>
    <submittedName>
        <fullName evidence="1">Uncharacterized protein</fullName>
    </submittedName>
</protein>
<dbReference type="AlphaFoldDB" id="A0ABD5QT68"/>
<proteinExistence type="predicted"/>
<evidence type="ECO:0000313" key="1">
    <source>
        <dbReference type="EMBL" id="MFC5135480.1"/>
    </source>
</evidence>
<sequence length="164" mass="18726">MIDFQEDVLNDSHICRNCFALRRRAVEKTLRWEGSTTYHERVRWNTVVDDIPDVPTSESRTLFCECGAPSAYVRIWEDHEIDAPRLREFLKNLYEALTAKGYDVDVRQLARGADEAYHKMPPAGIPGRGIGPHQPDDILEIDAILKQAVGEGIQEPPDKQVINR</sequence>
<keyword evidence="2" id="KW-1185">Reference proteome</keyword>
<reference evidence="1 2" key="1">
    <citation type="journal article" date="2019" name="Int. J. Syst. Evol. Microbiol.">
        <title>The Global Catalogue of Microorganisms (GCM) 10K type strain sequencing project: providing services to taxonomists for standard genome sequencing and annotation.</title>
        <authorList>
            <consortium name="The Broad Institute Genomics Platform"/>
            <consortium name="The Broad Institute Genome Sequencing Center for Infectious Disease"/>
            <person name="Wu L."/>
            <person name="Ma J."/>
        </authorList>
    </citation>
    <scope>NUCLEOTIDE SEQUENCE [LARGE SCALE GENOMIC DNA]</scope>
    <source>
        <strain evidence="1 2">CGMCC 1.16026</strain>
    </source>
</reference>
<comment type="caution">
    <text evidence="1">The sequence shown here is derived from an EMBL/GenBank/DDBJ whole genome shotgun (WGS) entry which is preliminary data.</text>
</comment>